<dbReference type="InterPro" id="IPR050204">
    <property type="entry name" value="AraC_XylS_family_regulators"/>
</dbReference>
<evidence type="ECO:0000313" key="6">
    <source>
        <dbReference type="Proteomes" id="UP000095552"/>
    </source>
</evidence>
<dbReference type="PANTHER" id="PTHR46796:SF13">
    <property type="entry name" value="HTH-TYPE TRANSCRIPTIONAL ACTIVATOR RHAS"/>
    <property type="match status" value="1"/>
</dbReference>
<keyword evidence="6" id="KW-1185">Reference proteome</keyword>
<keyword evidence="1" id="KW-0805">Transcription regulation</keyword>
<keyword evidence="2" id="KW-0238">DNA-binding</keyword>
<evidence type="ECO:0000256" key="2">
    <source>
        <dbReference type="ARBA" id="ARBA00023125"/>
    </source>
</evidence>
<protein>
    <recommendedName>
        <fullName evidence="4">HTH araC/xylS-type domain-containing protein</fullName>
    </recommendedName>
</protein>
<dbReference type="OrthoDB" id="635259at2"/>
<proteinExistence type="predicted"/>
<keyword evidence="3" id="KW-0804">Transcription</keyword>
<accession>A0A1E5T044</accession>
<name>A0A1E5T044_9BACT</name>
<dbReference type="SUPFAM" id="SSF46689">
    <property type="entry name" value="Homeodomain-like"/>
    <property type="match status" value="1"/>
</dbReference>
<dbReference type="STRING" id="1563681.BFP71_14880"/>
<evidence type="ECO:0000256" key="3">
    <source>
        <dbReference type="ARBA" id="ARBA00023163"/>
    </source>
</evidence>
<dbReference type="PANTHER" id="PTHR46796">
    <property type="entry name" value="HTH-TYPE TRANSCRIPTIONAL ACTIVATOR RHAS-RELATED"/>
    <property type="match status" value="1"/>
</dbReference>
<organism evidence="5 6">
    <name type="scientific">Roseivirga misakiensis</name>
    <dbReference type="NCBI Taxonomy" id="1563681"/>
    <lineage>
        <taxon>Bacteria</taxon>
        <taxon>Pseudomonadati</taxon>
        <taxon>Bacteroidota</taxon>
        <taxon>Cytophagia</taxon>
        <taxon>Cytophagales</taxon>
        <taxon>Roseivirgaceae</taxon>
        <taxon>Roseivirga</taxon>
    </lineage>
</organism>
<reference evidence="5 6" key="1">
    <citation type="submission" date="2016-08" db="EMBL/GenBank/DDBJ databases">
        <title>Draft genome of Fabibacter sp. strain SK-8.</title>
        <authorList>
            <person name="Wong S.-K."/>
            <person name="Hamasaki K."/>
            <person name="Yoshizawa S."/>
        </authorList>
    </citation>
    <scope>NUCLEOTIDE SEQUENCE [LARGE SCALE GENOMIC DNA]</scope>
    <source>
        <strain evidence="5 6">SK-8</strain>
    </source>
</reference>
<dbReference type="RefSeq" id="WP_069836234.1">
    <property type="nucleotide sequence ID" value="NZ_MDGQ01000005.1"/>
</dbReference>
<evidence type="ECO:0000313" key="5">
    <source>
        <dbReference type="EMBL" id="OEK04729.1"/>
    </source>
</evidence>
<evidence type="ECO:0000259" key="4">
    <source>
        <dbReference type="PROSITE" id="PS01124"/>
    </source>
</evidence>
<comment type="caution">
    <text evidence="5">The sequence shown here is derived from an EMBL/GenBank/DDBJ whole genome shotgun (WGS) entry which is preliminary data.</text>
</comment>
<dbReference type="Pfam" id="PF12833">
    <property type="entry name" value="HTH_18"/>
    <property type="match status" value="1"/>
</dbReference>
<evidence type="ECO:0000256" key="1">
    <source>
        <dbReference type="ARBA" id="ARBA00023015"/>
    </source>
</evidence>
<sequence length="264" mass="30118">MVYEHIAPSNGLEGIVQSFWVVDSEGDSQIDRQKIVPDGYPEVIYHYGDPFRINISGQWYSQEKKLLAGQIKNHFYLENTGVSGMVGIKFKPLALANLFGINMASITDRVVPLEDYIPDLSSISLNSFHEKDAFIGTLENILLKRHQGTSYYTEIESAIENIIESKGNVKVSTLAELSNMSERKLERLFLKQIGLSPKFYARIIRLTSIFKLMQAEDQTWSDLVFQAGFYDQSHFIKNFQEFTGEDPSAYGFNDQTMANFHMNK</sequence>
<dbReference type="EMBL" id="MDGQ01000005">
    <property type="protein sequence ID" value="OEK04729.1"/>
    <property type="molecule type" value="Genomic_DNA"/>
</dbReference>
<feature type="domain" description="HTH araC/xylS-type" evidence="4">
    <location>
        <begin position="153"/>
        <end position="253"/>
    </location>
</feature>
<dbReference type="AlphaFoldDB" id="A0A1E5T044"/>
<dbReference type="Gene3D" id="1.10.10.60">
    <property type="entry name" value="Homeodomain-like"/>
    <property type="match status" value="1"/>
</dbReference>
<dbReference type="SMART" id="SM00342">
    <property type="entry name" value="HTH_ARAC"/>
    <property type="match status" value="1"/>
</dbReference>
<dbReference type="GO" id="GO:0003700">
    <property type="term" value="F:DNA-binding transcription factor activity"/>
    <property type="evidence" value="ECO:0007669"/>
    <property type="project" value="InterPro"/>
</dbReference>
<dbReference type="InterPro" id="IPR009057">
    <property type="entry name" value="Homeodomain-like_sf"/>
</dbReference>
<dbReference type="Pfam" id="PF20240">
    <property type="entry name" value="DUF6597"/>
    <property type="match status" value="1"/>
</dbReference>
<dbReference type="Proteomes" id="UP000095552">
    <property type="component" value="Unassembled WGS sequence"/>
</dbReference>
<dbReference type="InterPro" id="IPR046532">
    <property type="entry name" value="DUF6597"/>
</dbReference>
<dbReference type="InterPro" id="IPR018060">
    <property type="entry name" value="HTH_AraC"/>
</dbReference>
<dbReference type="PROSITE" id="PS01124">
    <property type="entry name" value="HTH_ARAC_FAMILY_2"/>
    <property type="match status" value="1"/>
</dbReference>
<gene>
    <name evidence="5" type="ORF">BFP71_14880</name>
</gene>
<dbReference type="GO" id="GO:0043565">
    <property type="term" value="F:sequence-specific DNA binding"/>
    <property type="evidence" value="ECO:0007669"/>
    <property type="project" value="InterPro"/>
</dbReference>